<dbReference type="EC" id="2.7.13.3" evidence="4"/>
<comment type="catalytic activity">
    <reaction evidence="1">
        <text>ATP + protein L-histidine = ADP + protein N-phospho-L-histidine.</text>
        <dbReference type="EC" id="2.7.13.3"/>
    </reaction>
</comment>
<evidence type="ECO:0000259" key="18">
    <source>
        <dbReference type="PROSITE" id="PS50109"/>
    </source>
</evidence>
<evidence type="ECO:0000256" key="14">
    <source>
        <dbReference type="ARBA" id="ARBA00024827"/>
    </source>
</evidence>
<dbReference type="PRINTS" id="PR00344">
    <property type="entry name" value="BCTRLSENSOR"/>
</dbReference>
<evidence type="ECO:0000256" key="17">
    <source>
        <dbReference type="SAM" id="Phobius"/>
    </source>
</evidence>
<dbReference type="SMART" id="SM00387">
    <property type="entry name" value="HATPase_c"/>
    <property type="match status" value="1"/>
</dbReference>
<evidence type="ECO:0000256" key="16">
    <source>
        <dbReference type="SAM" id="Coils"/>
    </source>
</evidence>
<feature type="transmembrane region" description="Helical" evidence="17">
    <location>
        <begin position="101"/>
        <end position="120"/>
    </location>
</feature>
<feature type="coiled-coil region" evidence="16">
    <location>
        <begin position="152"/>
        <end position="179"/>
    </location>
</feature>
<dbReference type="InterPro" id="IPR050482">
    <property type="entry name" value="Sensor_HK_TwoCompSys"/>
</dbReference>
<evidence type="ECO:0000256" key="9">
    <source>
        <dbReference type="ARBA" id="ARBA00022723"/>
    </source>
</evidence>
<keyword evidence="11" id="KW-0408">Iron</keyword>
<dbReference type="PROSITE" id="PS50109">
    <property type="entry name" value="HIS_KIN"/>
    <property type="match status" value="1"/>
</dbReference>
<reference evidence="19" key="2">
    <citation type="submission" date="2020-09" db="EMBL/GenBank/DDBJ databases">
        <authorList>
            <person name="Sun Q."/>
            <person name="Zhou Y."/>
        </authorList>
    </citation>
    <scope>NUCLEOTIDE SEQUENCE</scope>
    <source>
        <strain evidence="19">CGMCC 1.12813</strain>
    </source>
</reference>
<comment type="subcellular location">
    <subcellularLocation>
        <location evidence="3">Cytoplasm</location>
    </subcellularLocation>
</comment>
<dbReference type="CDD" id="cd16917">
    <property type="entry name" value="HATPase_UhpB-NarQ-NarX-like"/>
    <property type="match status" value="1"/>
</dbReference>
<dbReference type="GO" id="GO:0005737">
    <property type="term" value="C:cytoplasm"/>
    <property type="evidence" value="ECO:0007669"/>
    <property type="project" value="UniProtKB-SubCell"/>
</dbReference>
<dbReference type="GO" id="GO:0000155">
    <property type="term" value="F:phosphorelay sensor kinase activity"/>
    <property type="evidence" value="ECO:0007669"/>
    <property type="project" value="InterPro"/>
</dbReference>
<dbReference type="AlphaFoldDB" id="A0A916WK40"/>
<evidence type="ECO:0000256" key="4">
    <source>
        <dbReference type="ARBA" id="ARBA00012438"/>
    </source>
</evidence>
<dbReference type="InterPro" id="IPR036890">
    <property type="entry name" value="HATPase_C_sf"/>
</dbReference>
<dbReference type="Gene3D" id="1.20.5.1930">
    <property type="match status" value="1"/>
</dbReference>
<evidence type="ECO:0000256" key="10">
    <source>
        <dbReference type="ARBA" id="ARBA00022777"/>
    </source>
</evidence>
<organism evidence="19 20">
    <name type="scientific">Conyzicola nivalis</name>
    <dbReference type="NCBI Taxonomy" id="1477021"/>
    <lineage>
        <taxon>Bacteria</taxon>
        <taxon>Bacillati</taxon>
        <taxon>Actinomycetota</taxon>
        <taxon>Actinomycetes</taxon>
        <taxon>Micrococcales</taxon>
        <taxon>Microbacteriaceae</taxon>
        <taxon>Conyzicola</taxon>
    </lineage>
</organism>
<accession>A0A916WK40</accession>
<evidence type="ECO:0000256" key="6">
    <source>
        <dbReference type="ARBA" id="ARBA00022485"/>
    </source>
</evidence>
<keyword evidence="17" id="KW-0472">Membrane</keyword>
<evidence type="ECO:0000256" key="2">
    <source>
        <dbReference type="ARBA" id="ARBA00001966"/>
    </source>
</evidence>
<feature type="transmembrane region" description="Helical" evidence="17">
    <location>
        <begin position="132"/>
        <end position="149"/>
    </location>
</feature>
<comment type="function">
    <text evidence="14">Member of the two-component regulatory system NreB/NreC involved in the control of dissimilatory nitrate/nitrite reduction in response to oxygen. NreB functions as a direct oxygen sensor histidine kinase which is autophosphorylated, in the absence of oxygen, probably at the conserved histidine residue, and transfers its phosphate group probably to a conserved aspartate residue of NreC. NreB/NreC activates the expression of the nitrate (narGHJI) and nitrite (nir) reductase operons, as well as the putative nitrate transporter gene narT.</text>
</comment>
<feature type="transmembrane region" description="Helical" evidence="17">
    <location>
        <begin position="32"/>
        <end position="49"/>
    </location>
</feature>
<keyword evidence="17" id="KW-1133">Transmembrane helix</keyword>
<name>A0A916WK40_9MICO</name>
<keyword evidence="9" id="KW-0479">Metal-binding</keyword>
<evidence type="ECO:0000256" key="13">
    <source>
        <dbReference type="ARBA" id="ARBA00023014"/>
    </source>
</evidence>
<dbReference type="Gene3D" id="3.30.565.10">
    <property type="entry name" value="Histidine kinase-like ATPase, C-terminal domain"/>
    <property type="match status" value="1"/>
</dbReference>
<dbReference type="SUPFAM" id="SSF55874">
    <property type="entry name" value="ATPase domain of HSP90 chaperone/DNA topoisomerase II/histidine kinase"/>
    <property type="match status" value="1"/>
</dbReference>
<comment type="caution">
    <text evidence="19">The sequence shown here is derived from an EMBL/GenBank/DDBJ whole genome shotgun (WGS) entry which is preliminary data.</text>
</comment>
<evidence type="ECO:0000256" key="15">
    <source>
        <dbReference type="ARBA" id="ARBA00030800"/>
    </source>
</evidence>
<dbReference type="RefSeq" id="WP_188510498.1">
    <property type="nucleotide sequence ID" value="NZ_BMGB01000001.1"/>
</dbReference>
<evidence type="ECO:0000256" key="3">
    <source>
        <dbReference type="ARBA" id="ARBA00004496"/>
    </source>
</evidence>
<dbReference type="Proteomes" id="UP000606922">
    <property type="component" value="Unassembled WGS sequence"/>
</dbReference>
<dbReference type="InterPro" id="IPR011712">
    <property type="entry name" value="Sig_transdc_His_kin_sub3_dim/P"/>
</dbReference>
<keyword evidence="6" id="KW-0004">4Fe-4S</keyword>
<sequence length="383" mass="39435">MGNIRGWDIAVVSAAAILFALVLANGAEGGELVGAGAVIVAIIVVWFALGRGSEDGSPRAITVSALIVVLSGVGTAISPSMATAQAIAFPLLWLLAGSTRAAVVANVSLAVSVGTGYFLYLGGTWSALSQAVVIEAISLAGSFAIGFWITRISEESAERARLIDELRETQAQLEAVSRDAGAMGERERLAREIHDTIAQDLTGLVLLAQRTRRELVSGSPTVGETVDLLEDSARTALAETRSLVAASAPVALAEGGIRAALDRLASRFGRETGIVVGVVGETPPLDRDTEVVLLRCAQEGLANVRKHSAASNATLELTVDETSVTLIVRDDGDGFDPALENDGFGLSGMRDRLTLVGGTLAIASSPGVGTSLTATLPRSAVLA</sequence>
<evidence type="ECO:0000256" key="8">
    <source>
        <dbReference type="ARBA" id="ARBA00022679"/>
    </source>
</evidence>
<evidence type="ECO:0000313" key="19">
    <source>
        <dbReference type="EMBL" id="GGB05589.1"/>
    </source>
</evidence>
<evidence type="ECO:0000256" key="7">
    <source>
        <dbReference type="ARBA" id="ARBA00022490"/>
    </source>
</evidence>
<dbReference type="InterPro" id="IPR017205">
    <property type="entry name" value="Sig_transdc_His_kinase_ChrS"/>
</dbReference>
<evidence type="ECO:0000256" key="11">
    <source>
        <dbReference type="ARBA" id="ARBA00023004"/>
    </source>
</evidence>
<keyword evidence="7" id="KW-0963">Cytoplasm</keyword>
<keyword evidence="20" id="KW-1185">Reference proteome</keyword>
<keyword evidence="12" id="KW-0902">Two-component regulatory system</keyword>
<feature type="transmembrane region" description="Helical" evidence="17">
    <location>
        <begin position="61"/>
        <end position="81"/>
    </location>
</feature>
<dbReference type="Pfam" id="PF07730">
    <property type="entry name" value="HisKA_3"/>
    <property type="match status" value="1"/>
</dbReference>
<protein>
    <recommendedName>
        <fullName evidence="5">Oxygen sensor histidine kinase NreB</fullName>
        <ecNumber evidence="4">2.7.13.3</ecNumber>
    </recommendedName>
    <alternativeName>
        <fullName evidence="15">Nitrogen regulation protein B</fullName>
    </alternativeName>
</protein>
<dbReference type="PIRSF" id="PIRSF037434">
    <property type="entry name" value="STHK_ChrS"/>
    <property type="match status" value="1"/>
</dbReference>
<dbReference type="GO" id="GO:0016020">
    <property type="term" value="C:membrane"/>
    <property type="evidence" value="ECO:0007669"/>
    <property type="project" value="InterPro"/>
</dbReference>
<feature type="transmembrane region" description="Helical" evidence="17">
    <location>
        <begin position="7"/>
        <end position="26"/>
    </location>
</feature>
<keyword evidence="16" id="KW-0175">Coiled coil</keyword>
<proteinExistence type="predicted"/>
<evidence type="ECO:0000256" key="1">
    <source>
        <dbReference type="ARBA" id="ARBA00000085"/>
    </source>
</evidence>
<dbReference type="GO" id="GO:0046983">
    <property type="term" value="F:protein dimerization activity"/>
    <property type="evidence" value="ECO:0007669"/>
    <property type="project" value="InterPro"/>
</dbReference>
<feature type="domain" description="Histidine kinase" evidence="18">
    <location>
        <begin position="293"/>
        <end position="380"/>
    </location>
</feature>
<dbReference type="EMBL" id="BMGB01000001">
    <property type="protein sequence ID" value="GGB05589.1"/>
    <property type="molecule type" value="Genomic_DNA"/>
</dbReference>
<dbReference type="GO" id="GO:0046872">
    <property type="term" value="F:metal ion binding"/>
    <property type="evidence" value="ECO:0007669"/>
    <property type="project" value="UniProtKB-KW"/>
</dbReference>
<dbReference type="Pfam" id="PF02518">
    <property type="entry name" value="HATPase_c"/>
    <property type="match status" value="1"/>
</dbReference>
<evidence type="ECO:0000256" key="5">
    <source>
        <dbReference type="ARBA" id="ARBA00017322"/>
    </source>
</evidence>
<keyword evidence="17" id="KW-0812">Transmembrane</keyword>
<keyword evidence="8" id="KW-0808">Transferase</keyword>
<evidence type="ECO:0000313" key="20">
    <source>
        <dbReference type="Proteomes" id="UP000606922"/>
    </source>
</evidence>
<reference evidence="19" key="1">
    <citation type="journal article" date="2014" name="Int. J. Syst. Evol. Microbiol.">
        <title>Complete genome sequence of Corynebacterium casei LMG S-19264T (=DSM 44701T), isolated from a smear-ripened cheese.</title>
        <authorList>
            <consortium name="US DOE Joint Genome Institute (JGI-PGF)"/>
            <person name="Walter F."/>
            <person name="Albersmeier A."/>
            <person name="Kalinowski J."/>
            <person name="Ruckert C."/>
        </authorList>
    </citation>
    <scope>NUCLEOTIDE SEQUENCE</scope>
    <source>
        <strain evidence="19">CGMCC 1.12813</strain>
    </source>
</reference>
<dbReference type="InterPro" id="IPR005467">
    <property type="entry name" value="His_kinase_dom"/>
</dbReference>
<dbReference type="InterPro" id="IPR003594">
    <property type="entry name" value="HATPase_dom"/>
</dbReference>
<keyword evidence="10 19" id="KW-0418">Kinase</keyword>
<gene>
    <name evidence="19" type="ORF">GCM10010979_20330</name>
</gene>
<dbReference type="GO" id="GO:0051539">
    <property type="term" value="F:4 iron, 4 sulfur cluster binding"/>
    <property type="evidence" value="ECO:0007669"/>
    <property type="project" value="UniProtKB-KW"/>
</dbReference>
<comment type="cofactor">
    <cofactor evidence="2">
        <name>[4Fe-4S] cluster</name>
        <dbReference type="ChEBI" id="CHEBI:49883"/>
    </cofactor>
</comment>
<dbReference type="InterPro" id="IPR004358">
    <property type="entry name" value="Sig_transdc_His_kin-like_C"/>
</dbReference>
<dbReference type="PANTHER" id="PTHR24421">
    <property type="entry name" value="NITRATE/NITRITE SENSOR PROTEIN NARX-RELATED"/>
    <property type="match status" value="1"/>
</dbReference>
<keyword evidence="13" id="KW-0411">Iron-sulfur</keyword>
<evidence type="ECO:0000256" key="12">
    <source>
        <dbReference type="ARBA" id="ARBA00023012"/>
    </source>
</evidence>